<keyword evidence="1" id="KW-1133">Transmembrane helix</keyword>
<accession>G9X0Z4</accession>
<sequence>MRNLFLRKLVSFVVSLVIIGIYLIFTFFNTKDIAKILTQGDLDLYFKGTCSKEYKDVLVDDSSDEELKENYEEVINSEVDFFFYYFGLDENYKEENQEKLTEIFKTVYSKAKYEVKKTDKKKNPKEVTVEIEPMKIMLDMEDEYETLMDEMTKDVDENNVNKTDEELHTEFTQRFLEKFEEASMKDMQYDTPKTITIKVPKDKNDIYQVDEKDFSKAVGEIIPYKVQ</sequence>
<name>G9X0Z4_9FIRM</name>
<dbReference type="HOGENOM" id="CLU_1218834_0_0_9"/>
<dbReference type="BioCyc" id="EBAC796937-HMP:GMGH-2104-MONOMER"/>
<dbReference type="EMBL" id="AFZE01000022">
    <property type="protein sequence ID" value="EHL14755.1"/>
    <property type="molecule type" value="Genomic_DNA"/>
</dbReference>
<proteinExistence type="predicted"/>
<evidence type="ECO:0000256" key="1">
    <source>
        <dbReference type="SAM" id="Phobius"/>
    </source>
</evidence>
<accession>G9XAC9</accession>
<keyword evidence="1" id="KW-0472">Membrane</keyword>
<comment type="caution">
    <text evidence="2">The sequence shown here is derived from an EMBL/GenBank/DDBJ whole genome shotgun (WGS) entry which is preliminary data.</text>
</comment>
<dbReference type="EMBL" id="AFZG01000002">
    <property type="protein sequence ID" value="EHL20143.1"/>
    <property type="molecule type" value="Genomic_DNA"/>
</dbReference>
<dbReference type="Proteomes" id="UP000003379">
    <property type="component" value="Unassembled WGS sequence"/>
</dbReference>
<evidence type="ECO:0000313" key="3">
    <source>
        <dbReference type="EMBL" id="EHL20143.1"/>
    </source>
</evidence>
<evidence type="ECO:0000313" key="5">
    <source>
        <dbReference type="Proteomes" id="UP000006437"/>
    </source>
</evidence>
<evidence type="ECO:0000313" key="2">
    <source>
        <dbReference type="EMBL" id="EHL14755.1"/>
    </source>
</evidence>
<keyword evidence="1" id="KW-0812">Transmembrane</keyword>
<dbReference type="AlphaFoldDB" id="G9X0Z4"/>
<reference evidence="3 4" key="2">
    <citation type="submission" date="2011-08" db="EMBL/GenBank/DDBJ databases">
        <title>The Genome Sequence of Eubacteriaceae bacterium CM5.</title>
        <authorList>
            <consortium name="The Broad Institute Genome Sequencing Platform"/>
            <person name="Earl A."/>
            <person name="Ward D."/>
            <person name="Feldgarden M."/>
            <person name="Gevers D."/>
            <person name="Sizova M."/>
            <person name="Hazen A."/>
            <person name="Epstein S."/>
            <person name="Young S.K."/>
            <person name="Zeng Q."/>
            <person name="Gargeya S."/>
            <person name="Fitzgerald M."/>
            <person name="Haas B."/>
            <person name="Abouelleil A."/>
            <person name="Alvarado L."/>
            <person name="Arachchi H.M."/>
            <person name="Berlin A."/>
            <person name="Brown A."/>
            <person name="Chapman S.B."/>
            <person name="Chen Z."/>
            <person name="Dunbar C."/>
            <person name="Freedman E."/>
            <person name="Gearin G."/>
            <person name="Gellesch M."/>
            <person name="Goldberg J."/>
            <person name="Griggs A."/>
            <person name="Gujja S."/>
            <person name="Heiman D."/>
            <person name="Howarth C."/>
            <person name="Larson L."/>
            <person name="Lui A."/>
            <person name="MacDonald P.J.P."/>
            <person name="Montmayeur A."/>
            <person name="Murphy C."/>
            <person name="Neiman D."/>
            <person name="Pearson M."/>
            <person name="Priest M."/>
            <person name="Roberts A."/>
            <person name="Saif S."/>
            <person name="Shea T."/>
            <person name="Shenoy N."/>
            <person name="Sisk P."/>
            <person name="Stolte C."/>
            <person name="Sykes S."/>
            <person name="Wortman J."/>
            <person name="Nusbaum C."/>
            <person name="Birren B."/>
        </authorList>
    </citation>
    <scope>NUCLEOTIDE SEQUENCE [LARGE SCALE GENOMIC DNA]</scope>
    <source>
        <strain evidence="3 4">CM5</strain>
    </source>
</reference>
<gene>
    <name evidence="3" type="ORF">HMPREF9628_00954</name>
    <name evidence="2" type="ORF">HMPREF9629_02080</name>
</gene>
<evidence type="ECO:0000313" key="4">
    <source>
        <dbReference type="Proteomes" id="UP000003379"/>
    </source>
</evidence>
<dbReference type="Proteomes" id="UP000006437">
    <property type="component" value="Unassembled WGS sequence"/>
</dbReference>
<protein>
    <submittedName>
        <fullName evidence="2">Uncharacterized protein</fullName>
    </submittedName>
</protein>
<organism evidence="2 5">
    <name type="scientific">Peptoanaerobacter stomatis</name>
    <dbReference type="NCBI Taxonomy" id="796937"/>
    <lineage>
        <taxon>Bacteria</taxon>
        <taxon>Bacillati</taxon>
        <taxon>Bacillota</taxon>
        <taxon>Clostridia</taxon>
        <taxon>Peptostreptococcales</taxon>
        <taxon>Filifactoraceae</taxon>
        <taxon>Peptoanaerobacter</taxon>
    </lineage>
</organism>
<feature type="transmembrane region" description="Helical" evidence="1">
    <location>
        <begin position="9"/>
        <end position="28"/>
    </location>
</feature>
<dbReference type="RefSeq" id="WP_009526296.1">
    <property type="nucleotide sequence ID" value="NZ_JH414567.1"/>
</dbReference>
<reference evidence="2 5" key="1">
    <citation type="submission" date="2011-08" db="EMBL/GenBank/DDBJ databases">
        <title>The Genome Sequence of Eubacteriaceae bacterium ACC19a.</title>
        <authorList>
            <consortium name="The Broad Institute Genome Sequencing Platform"/>
            <person name="Earl A."/>
            <person name="Ward D."/>
            <person name="Feldgarden M."/>
            <person name="Gevers D."/>
            <person name="Sizova M."/>
            <person name="Hazen A."/>
            <person name="Epstein S."/>
            <person name="Young S.K."/>
            <person name="Zeng Q."/>
            <person name="Gargeya S."/>
            <person name="Fitzgerald M."/>
            <person name="Haas B."/>
            <person name="Abouelleil A."/>
            <person name="Alvarado L."/>
            <person name="Arachchi H.M."/>
            <person name="Berlin A."/>
            <person name="Brown A."/>
            <person name="Chapman S.B."/>
            <person name="Chen Z."/>
            <person name="Dunbar C."/>
            <person name="Freedman E."/>
            <person name="Gearin G."/>
            <person name="Gellesch M."/>
            <person name="Goldberg J."/>
            <person name="Griggs A."/>
            <person name="Gujja S."/>
            <person name="Heiman D."/>
            <person name="Howarth C."/>
            <person name="Larson L."/>
            <person name="Lui A."/>
            <person name="MacDonald P.J.P."/>
            <person name="Montmayeur A."/>
            <person name="Murphy C."/>
            <person name="Neiman D."/>
            <person name="Pearson M."/>
            <person name="Priest M."/>
            <person name="Roberts A."/>
            <person name="Saif S."/>
            <person name="Shea T."/>
            <person name="Shenoy N."/>
            <person name="Sisk P."/>
            <person name="Stolte C."/>
            <person name="Sykes S."/>
            <person name="Wortman J."/>
            <person name="Nusbaum C."/>
            <person name="Birren B."/>
        </authorList>
    </citation>
    <scope>NUCLEOTIDE SEQUENCE [LARGE SCALE GENOMIC DNA]</scope>
    <source>
        <strain evidence="2 5">ACC19a</strain>
    </source>
</reference>